<dbReference type="AlphaFoldDB" id="A0A182QTE8"/>
<evidence type="ECO:0000256" key="2">
    <source>
        <dbReference type="SAM" id="MobiDB-lite"/>
    </source>
</evidence>
<feature type="compositionally biased region" description="Polar residues" evidence="2">
    <location>
        <begin position="121"/>
        <end position="132"/>
    </location>
</feature>
<comment type="similarity">
    <text evidence="1">Belongs to the dynein light chain Tctex-type family.</text>
</comment>
<dbReference type="Gene3D" id="3.30.1140.40">
    <property type="entry name" value="Tctex-1"/>
    <property type="match status" value="1"/>
</dbReference>
<reference evidence="3" key="2">
    <citation type="submission" date="2020-05" db="UniProtKB">
        <authorList>
            <consortium name="EnsemblMetazoa"/>
        </authorList>
    </citation>
    <scope>IDENTIFICATION</scope>
    <source>
        <strain evidence="3">FAR1</strain>
    </source>
</reference>
<sequence length="333" mass="35948">MVSPRAYCRKHEPPELNQNQVVEAVSMEAQSPPARLPACLPACLPAVVGPNYLLAIDAPPCPTEGGSESRRQESTVSYADGVTFSPAVASKGDDLLPGPGASSGHDLIMEQQQQQQQQQQPVPAQMSSTSPQTGGSPAGATGSGTNVPPGPPAPSTRKKAGKFLGSALNITNRYRANSSSLSKVSLAITNLKVIQNVPLPPPISAMIASDIPPVCKYLPSYRLCSRNPFNREACEVILREAMDKSLQGVEYSSYFAPSLCQQICEDIKMRVKELKFDRYKIIVTVTIGERYMQGMKAITQFLWDPEKDSYATCIYDASPSLVAVGTIYAIYFD</sequence>
<evidence type="ECO:0008006" key="5">
    <source>
        <dbReference type="Google" id="ProtNLM"/>
    </source>
</evidence>
<name>A0A182QTE8_9DIPT</name>
<dbReference type="GO" id="GO:0005868">
    <property type="term" value="C:cytoplasmic dynein complex"/>
    <property type="evidence" value="ECO:0007669"/>
    <property type="project" value="TreeGrafter"/>
</dbReference>
<organism evidence="3 4">
    <name type="scientific">Anopheles farauti</name>
    <dbReference type="NCBI Taxonomy" id="69004"/>
    <lineage>
        <taxon>Eukaryota</taxon>
        <taxon>Metazoa</taxon>
        <taxon>Ecdysozoa</taxon>
        <taxon>Arthropoda</taxon>
        <taxon>Hexapoda</taxon>
        <taxon>Insecta</taxon>
        <taxon>Pterygota</taxon>
        <taxon>Neoptera</taxon>
        <taxon>Endopterygota</taxon>
        <taxon>Diptera</taxon>
        <taxon>Nematocera</taxon>
        <taxon>Culicoidea</taxon>
        <taxon>Culicidae</taxon>
        <taxon>Anophelinae</taxon>
        <taxon>Anopheles</taxon>
    </lineage>
</organism>
<dbReference type="Proteomes" id="UP000075886">
    <property type="component" value="Unassembled WGS sequence"/>
</dbReference>
<dbReference type="VEuPathDB" id="VectorBase:AFAF016479"/>
<dbReference type="InterPro" id="IPR038586">
    <property type="entry name" value="Tctex-1-like_sf"/>
</dbReference>
<dbReference type="InterPro" id="IPR005334">
    <property type="entry name" value="Tctex-1-like"/>
</dbReference>
<accession>A0A182QTE8</accession>
<dbReference type="GO" id="GO:0045505">
    <property type="term" value="F:dynein intermediate chain binding"/>
    <property type="evidence" value="ECO:0007669"/>
    <property type="project" value="TreeGrafter"/>
</dbReference>
<evidence type="ECO:0000313" key="3">
    <source>
        <dbReference type="EnsemblMetazoa" id="AFAF016479-PA"/>
    </source>
</evidence>
<dbReference type="EnsemblMetazoa" id="AFAF016479-RA">
    <property type="protein sequence ID" value="AFAF016479-PA"/>
    <property type="gene ID" value="AFAF016479"/>
</dbReference>
<dbReference type="EMBL" id="AXCN02000997">
    <property type="status" value="NOT_ANNOTATED_CDS"/>
    <property type="molecule type" value="Genomic_DNA"/>
</dbReference>
<dbReference type="GO" id="GO:0007018">
    <property type="term" value="P:microtubule-based movement"/>
    <property type="evidence" value="ECO:0007669"/>
    <property type="project" value="TreeGrafter"/>
</dbReference>
<protein>
    <recommendedName>
        <fullName evidence="5">Tctex1 domain-containing protein 4</fullName>
    </recommendedName>
</protein>
<dbReference type="GO" id="GO:0005737">
    <property type="term" value="C:cytoplasm"/>
    <property type="evidence" value="ECO:0007669"/>
    <property type="project" value="TreeGrafter"/>
</dbReference>
<keyword evidence="4" id="KW-1185">Reference proteome</keyword>
<feature type="compositionally biased region" description="Low complexity" evidence="2">
    <location>
        <begin position="111"/>
        <end position="120"/>
    </location>
</feature>
<feature type="region of interest" description="Disordered" evidence="2">
    <location>
        <begin position="87"/>
        <end position="159"/>
    </location>
</feature>
<reference evidence="4" key="1">
    <citation type="submission" date="2014-01" db="EMBL/GenBank/DDBJ databases">
        <title>The Genome Sequence of Anopheles farauti FAR1 (V2).</title>
        <authorList>
            <consortium name="The Broad Institute Genomics Platform"/>
            <person name="Neafsey D.E."/>
            <person name="Besansky N."/>
            <person name="Howell P."/>
            <person name="Walton C."/>
            <person name="Young S.K."/>
            <person name="Zeng Q."/>
            <person name="Gargeya S."/>
            <person name="Fitzgerald M."/>
            <person name="Haas B."/>
            <person name="Abouelleil A."/>
            <person name="Allen A.W."/>
            <person name="Alvarado L."/>
            <person name="Arachchi H.M."/>
            <person name="Berlin A.M."/>
            <person name="Chapman S.B."/>
            <person name="Gainer-Dewar J."/>
            <person name="Goldberg J."/>
            <person name="Griggs A."/>
            <person name="Gujja S."/>
            <person name="Hansen M."/>
            <person name="Howarth C."/>
            <person name="Imamovic A."/>
            <person name="Ireland A."/>
            <person name="Larimer J."/>
            <person name="McCowan C."/>
            <person name="Murphy C."/>
            <person name="Pearson M."/>
            <person name="Poon T.W."/>
            <person name="Priest M."/>
            <person name="Roberts A."/>
            <person name="Saif S."/>
            <person name="Shea T."/>
            <person name="Sisk P."/>
            <person name="Sykes S."/>
            <person name="Wortman J."/>
            <person name="Nusbaum C."/>
            <person name="Birren B."/>
        </authorList>
    </citation>
    <scope>NUCLEOTIDE SEQUENCE [LARGE SCALE GENOMIC DNA]</scope>
    <source>
        <strain evidence="4">FAR1</strain>
    </source>
</reference>
<dbReference type="Pfam" id="PF03645">
    <property type="entry name" value="Tctex-1"/>
    <property type="match status" value="1"/>
</dbReference>
<dbReference type="PANTHER" id="PTHR21255">
    <property type="entry name" value="T-COMPLEX-ASSOCIATED-TESTIS-EXPRESSED 1/ DYNEIN LIGHT CHAIN"/>
    <property type="match status" value="1"/>
</dbReference>
<evidence type="ECO:0000256" key="1">
    <source>
        <dbReference type="ARBA" id="ARBA00005361"/>
    </source>
</evidence>
<proteinExistence type="inferred from homology"/>
<dbReference type="PANTHER" id="PTHR21255:SF69">
    <property type="entry name" value="AT23443P"/>
    <property type="match status" value="1"/>
</dbReference>
<dbReference type="CDD" id="cd21451">
    <property type="entry name" value="DLC-like_TCTEX1D"/>
    <property type="match status" value="1"/>
</dbReference>
<dbReference type="STRING" id="69004.A0A182QTE8"/>
<feature type="compositionally biased region" description="Low complexity" evidence="2">
    <location>
        <begin position="133"/>
        <end position="145"/>
    </location>
</feature>
<evidence type="ECO:0000313" key="4">
    <source>
        <dbReference type="Proteomes" id="UP000075886"/>
    </source>
</evidence>